<reference evidence="2" key="1">
    <citation type="journal article" date="2023" name="Mol. Phylogenet. Evol.">
        <title>Genome-scale phylogeny and comparative genomics of the fungal order Sordariales.</title>
        <authorList>
            <person name="Hensen N."/>
            <person name="Bonometti L."/>
            <person name="Westerberg I."/>
            <person name="Brannstrom I.O."/>
            <person name="Guillou S."/>
            <person name="Cros-Aarteil S."/>
            <person name="Calhoun S."/>
            <person name="Haridas S."/>
            <person name="Kuo A."/>
            <person name="Mondo S."/>
            <person name="Pangilinan J."/>
            <person name="Riley R."/>
            <person name="LaButti K."/>
            <person name="Andreopoulos B."/>
            <person name="Lipzen A."/>
            <person name="Chen C."/>
            <person name="Yan M."/>
            <person name="Daum C."/>
            <person name="Ng V."/>
            <person name="Clum A."/>
            <person name="Steindorff A."/>
            <person name="Ohm R.A."/>
            <person name="Martin F."/>
            <person name="Silar P."/>
            <person name="Natvig D.O."/>
            <person name="Lalanne C."/>
            <person name="Gautier V."/>
            <person name="Ament-Velasquez S.L."/>
            <person name="Kruys A."/>
            <person name="Hutchinson M.I."/>
            <person name="Powell A.J."/>
            <person name="Barry K."/>
            <person name="Miller A.N."/>
            <person name="Grigoriev I.V."/>
            <person name="Debuchy R."/>
            <person name="Gladieux P."/>
            <person name="Hiltunen Thoren M."/>
            <person name="Johannesson H."/>
        </authorList>
    </citation>
    <scope>NUCLEOTIDE SEQUENCE [LARGE SCALE GENOMIC DNA]</scope>
    <source>
        <strain evidence="2">CBS 340.73</strain>
    </source>
</reference>
<name>A0AAN6S7Q4_9PEZI</name>
<comment type="caution">
    <text evidence="1">The sequence shown here is derived from an EMBL/GenBank/DDBJ whole genome shotgun (WGS) entry which is preliminary data.</text>
</comment>
<dbReference type="Proteomes" id="UP001303473">
    <property type="component" value="Unassembled WGS sequence"/>
</dbReference>
<dbReference type="AlphaFoldDB" id="A0AAN6S7Q4"/>
<accession>A0AAN6S7Q4</accession>
<organism evidence="1 2">
    <name type="scientific">Diplogelasinospora grovesii</name>
    <dbReference type="NCBI Taxonomy" id="303347"/>
    <lineage>
        <taxon>Eukaryota</taxon>
        <taxon>Fungi</taxon>
        <taxon>Dikarya</taxon>
        <taxon>Ascomycota</taxon>
        <taxon>Pezizomycotina</taxon>
        <taxon>Sordariomycetes</taxon>
        <taxon>Sordariomycetidae</taxon>
        <taxon>Sordariales</taxon>
        <taxon>Diplogelasinosporaceae</taxon>
        <taxon>Diplogelasinospora</taxon>
    </lineage>
</organism>
<evidence type="ECO:0000313" key="1">
    <source>
        <dbReference type="EMBL" id="KAK3943535.1"/>
    </source>
</evidence>
<dbReference type="EMBL" id="MU853765">
    <property type="protein sequence ID" value="KAK3943535.1"/>
    <property type="molecule type" value="Genomic_DNA"/>
</dbReference>
<evidence type="ECO:0000313" key="2">
    <source>
        <dbReference type="Proteomes" id="UP001303473"/>
    </source>
</evidence>
<keyword evidence="2" id="KW-1185">Reference proteome</keyword>
<proteinExistence type="predicted"/>
<gene>
    <name evidence="1" type="ORF">QBC46DRAFT_338485</name>
</gene>
<sequence>MALHEDLLHSRAPYLVRNNDIVSEVQEFSKKLRDCAHNLGVVDHLPPGFETMSAEVPSD</sequence>
<protein>
    <submittedName>
        <fullName evidence="1">Uncharacterized protein</fullName>
    </submittedName>
</protein>